<proteinExistence type="predicted"/>
<dbReference type="Proteomes" id="UP000291343">
    <property type="component" value="Unassembled WGS sequence"/>
</dbReference>
<name>A0A482XRZ4_LAOST</name>
<keyword evidence="2" id="KW-1185">Reference proteome</keyword>
<dbReference type="AlphaFoldDB" id="A0A482XRZ4"/>
<accession>A0A482XRZ4</accession>
<comment type="caution">
    <text evidence="1">The sequence shown here is derived from an EMBL/GenBank/DDBJ whole genome shotgun (WGS) entry which is preliminary data.</text>
</comment>
<dbReference type="InParanoid" id="A0A482XRZ4"/>
<protein>
    <submittedName>
        <fullName evidence="1">Uncharacterized protein</fullName>
    </submittedName>
</protein>
<reference evidence="1 2" key="1">
    <citation type="journal article" date="2017" name="Gigascience">
        <title>Genome sequence of the small brown planthopper, Laodelphax striatellus.</title>
        <authorList>
            <person name="Zhu J."/>
            <person name="Jiang F."/>
            <person name="Wang X."/>
            <person name="Yang P."/>
            <person name="Bao Y."/>
            <person name="Zhao W."/>
            <person name="Wang W."/>
            <person name="Lu H."/>
            <person name="Wang Q."/>
            <person name="Cui N."/>
            <person name="Li J."/>
            <person name="Chen X."/>
            <person name="Luo L."/>
            <person name="Yu J."/>
            <person name="Kang L."/>
            <person name="Cui F."/>
        </authorList>
    </citation>
    <scope>NUCLEOTIDE SEQUENCE [LARGE SCALE GENOMIC DNA]</scope>
    <source>
        <strain evidence="1">Lst14</strain>
    </source>
</reference>
<gene>
    <name evidence="1" type="ORF">LSTR_LSTR006237</name>
</gene>
<evidence type="ECO:0000313" key="1">
    <source>
        <dbReference type="EMBL" id="RZF48270.1"/>
    </source>
</evidence>
<organism evidence="1 2">
    <name type="scientific">Laodelphax striatellus</name>
    <name type="common">Small brown planthopper</name>
    <name type="synonym">Delphax striatella</name>
    <dbReference type="NCBI Taxonomy" id="195883"/>
    <lineage>
        <taxon>Eukaryota</taxon>
        <taxon>Metazoa</taxon>
        <taxon>Ecdysozoa</taxon>
        <taxon>Arthropoda</taxon>
        <taxon>Hexapoda</taxon>
        <taxon>Insecta</taxon>
        <taxon>Pterygota</taxon>
        <taxon>Neoptera</taxon>
        <taxon>Paraneoptera</taxon>
        <taxon>Hemiptera</taxon>
        <taxon>Auchenorrhyncha</taxon>
        <taxon>Fulgoroidea</taxon>
        <taxon>Delphacidae</taxon>
        <taxon>Criomorphinae</taxon>
        <taxon>Laodelphax</taxon>
    </lineage>
</organism>
<dbReference type="EMBL" id="QKKF02002619">
    <property type="protein sequence ID" value="RZF48270.1"/>
    <property type="molecule type" value="Genomic_DNA"/>
</dbReference>
<sequence length="108" mass="12092">MRSIPDFDIVEEHFLPALHPTNCDTNGAQSDEPELFPIHWAVPQQLTGSDTSSSNYLDNLWVRELFPRYFNLNNRDFPPLPDVQPTGAITDSAQPTLSSFARTSDCGV</sequence>
<evidence type="ECO:0000313" key="2">
    <source>
        <dbReference type="Proteomes" id="UP000291343"/>
    </source>
</evidence>